<keyword evidence="3" id="KW-1185">Reference proteome</keyword>
<accession>A0A540W2W6</accession>
<dbReference type="OrthoDB" id="4350224at2"/>
<sequence length="278" mass="28313">MYSSRLARSSAVLCAVLAAGATACGGSQGSSGKAAAPASAAFPASASASAAASPSVPDMSSMSADRVIDRIRATMGTVSSVHVAGYAMSDGQKMTLDVSAGKNKNCTGTVTAGDTGSIELIHNSTGTWIKPDATYWKSMATQKGNPQAGDAVAELFKGRWLTGAQDDPDLKGMAEMCGVLAGIDDALGEDSTKTSATKGDYAFVDGARALVVNVTDDSGPTVLYPAADAQPYLLRVVNNGSDGGIVDLSDYDKPLDIQARPADQVIDSGTFQQKVNSV</sequence>
<organism evidence="2 3">
    <name type="scientific">Kitasatospora acidiphila</name>
    <dbReference type="NCBI Taxonomy" id="2567942"/>
    <lineage>
        <taxon>Bacteria</taxon>
        <taxon>Bacillati</taxon>
        <taxon>Actinomycetota</taxon>
        <taxon>Actinomycetes</taxon>
        <taxon>Kitasatosporales</taxon>
        <taxon>Streptomycetaceae</taxon>
        <taxon>Kitasatospora</taxon>
    </lineage>
</organism>
<evidence type="ECO:0008006" key="4">
    <source>
        <dbReference type="Google" id="ProtNLM"/>
    </source>
</evidence>
<proteinExistence type="predicted"/>
<feature type="chain" id="PRO_5039266811" description="Lipoprotein" evidence="1">
    <location>
        <begin position="24"/>
        <end position="278"/>
    </location>
</feature>
<evidence type="ECO:0000313" key="3">
    <source>
        <dbReference type="Proteomes" id="UP000319103"/>
    </source>
</evidence>
<keyword evidence="1" id="KW-0732">Signal</keyword>
<dbReference type="AlphaFoldDB" id="A0A540W2W6"/>
<evidence type="ECO:0000313" key="2">
    <source>
        <dbReference type="EMBL" id="TQF03366.1"/>
    </source>
</evidence>
<dbReference type="RefSeq" id="WP_141634015.1">
    <property type="nucleotide sequence ID" value="NZ_VIGB01000003.1"/>
</dbReference>
<gene>
    <name evidence="2" type="ORF">E6W39_15430</name>
</gene>
<name>A0A540W2W6_9ACTN</name>
<protein>
    <recommendedName>
        <fullName evidence="4">Lipoprotein</fullName>
    </recommendedName>
</protein>
<comment type="caution">
    <text evidence="2">The sequence shown here is derived from an EMBL/GenBank/DDBJ whole genome shotgun (WGS) entry which is preliminary data.</text>
</comment>
<dbReference type="PROSITE" id="PS51257">
    <property type="entry name" value="PROKAR_LIPOPROTEIN"/>
    <property type="match status" value="1"/>
</dbReference>
<evidence type="ECO:0000256" key="1">
    <source>
        <dbReference type="SAM" id="SignalP"/>
    </source>
</evidence>
<reference evidence="2 3" key="1">
    <citation type="submission" date="2019-06" db="EMBL/GenBank/DDBJ databases">
        <title>Description of Kitasatospora acidophila sp. nov. isolated from pine grove soil, and reclassification of Streptomyces novaecaesareae to Kitasatospora novaeceasareae comb. nov.</title>
        <authorList>
            <person name="Kim M.J."/>
        </authorList>
    </citation>
    <scope>NUCLEOTIDE SEQUENCE [LARGE SCALE GENOMIC DNA]</scope>
    <source>
        <strain evidence="2 3">MMS16-CNU292</strain>
    </source>
</reference>
<dbReference type="Proteomes" id="UP000319103">
    <property type="component" value="Unassembled WGS sequence"/>
</dbReference>
<feature type="signal peptide" evidence="1">
    <location>
        <begin position="1"/>
        <end position="23"/>
    </location>
</feature>
<dbReference type="EMBL" id="VIGB01000003">
    <property type="protein sequence ID" value="TQF03366.1"/>
    <property type="molecule type" value="Genomic_DNA"/>
</dbReference>